<dbReference type="EMBL" id="KQ235637">
    <property type="protein sequence ID" value="KMZ96313.1"/>
    <property type="molecule type" value="Genomic_DNA"/>
</dbReference>
<dbReference type="InterPro" id="IPR011260">
    <property type="entry name" value="RNAP_asu_C"/>
</dbReference>
<evidence type="ECO:0000313" key="2">
    <source>
        <dbReference type="EMBL" id="KMZ96313.1"/>
    </source>
</evidence>
<organism evidence="2 3">
    <name type="scientific">Plasmodium vivax North Korean</name>
    <dbReference type="NCBI Taxonomy" id="1035514"/>
    <lineage>
        <taxon>Eukaryota</taxon>
        <taxon>Sar</taxon>
        <taxon>Alveolata</taxon>
        <taxon>Apicomplexa</taxon>
        <taxon>Aconoidasida</taxon>
        <taxon>Haemosporida</taxon>
        <taxon>Plasmodiidae</taxon>
        <taxon>Plasmodium</taxon>
        <taxon>Plasmodium (Plasmodium)</taxon>
    </lineage>
</organism>
<dbReference type="GO" id="GO:0003899">
    <property type="term" value="F:DNA-directed RNA polymerase activity"/>
    <property type="evidence" value="ECO:0007669"/>
    <property type="project" value="InterPro"/>
</dbReference>
<gene>
    <name evidence="2" type="ORF">PVNG_02451</name>
</gene>
<dbReference type="AlphaFoldDB" id="A0A0J9W6U3"/>
<dbReference type="SUPFAM" id="SSF47789">
    <property type="entry name" value="C-terminal domain of RNA polymerase alpha subunit"/>
    <property type="match status" value="1"/>
</dbReference>
<dbReference type="Pfam" id="PF03118">
    <property type="entry name" value="RNA_pol_A_CTD"/>
    <property type="match status" value="1"/>
</dbReference>
<evidence type="ECO:0000313" key="3">
    <source>
        <dbReference type="Proteomes" id="UP000053239"/>
    </source>
</evidence>
<reference evidence="2 3" key="1">
    <citation type="submission" date="2011-09" db="EMBL/GenBank/DDBJ databases">
        <title>The Genome Sequence of Plasmodium vivax North Korean.</title>
        <authorList>
            <consortium name="The Broad Institute Genome Sequencing Platform"/>
            <consortium name="The Broad Institute Genome Sequencing Center for Infectious Disease"/>
            <person name="Neafsey D."/>
            <person name="Carlton J."/>
            <person name="Barnwell J."/>
            <person name="Collins W."/>
            <person name="Escalante A."/>
            <person name="Mullikin J."/>
            <person name="Saul A."/>
            <person name="Guigo R."/>
            <person name="Camara F."/>
            <person name="Young S.K."/>
            <person name="Zeng Q."/>
            <person name="Gargeya S."/>
            <person name="Fitzgerald M."/>
            <person name="Haas B."/>
            <person name="Abouelleil A."/>
            <person name="Alvarado L."/>
            <person name="Arachchi H.M."/>
            <person name="Berlin A."/>
            <person name="Brown A."/>
            <person name="Chapman S.B."/>
            <person name="Chen Z."/>
            <person name="Dunbar C."/>
            <person name="Freedman E."/>
            <person name="Gearin G."/>
            <person name="Gellesch M."/>
            <person name="Goldberg J."/>
            <person name="Griggs A."/>
            <person name="Gujja S."/>
            <person name="Heiman D."/>
            <person name="Howarth C."/>
            <person name="Larson L."/>
            <person name="Lui A."/>
            <person name="MacDonald P.J.P."/>
            <person name="Montmayeur A."/>
            <person name="Murphy C."/>
            <person name="Neiman D."/>
            <person name="Pearson M."/>
            <person name="Priest M."/>
            <person name="Roberts A."/>
            <person name="Saif S."/>
            <person name="Shea T."/>
            <person name="Shenoy N."/>
            <person name="Sisk P."/>
            <person name="Stolte C."/>
            <person name="Sykes S."/>
            <person name="Wortman J."/>
            <person name="Nusbaum C."/>
            <person name="Birren B."/>
        </authorList>
    </citation>
    <scope>NUCLEOTIDE SEQUENCE [LARGE SCALE GENOMIC DNA]</scope>
    <source>
        <strain evidence="2 3">North Korean</strain>
    </source>
</reference>
<protein>
    <recommendedName>
        <fullName evidence="1">RNA polymerase alpha subunit C-terminal domain-containing protein</fullName>
    </recommendedName>
</protein>
<evidence type="ECO:0000259" key="1">
    <source>
        <dbReference type="Pfam" id="PF03118"/>
    </source>
</evidence>
<feature type="domain" description="RNA polymerase alpha subunit C-terminal" evidence="1">
    <location>
        <begin position="28"/>
        <end position="85"/>
    </location>
</feature>
<dbReference type="GO" id="GO:0006351">
    <property type="term" value="P:DNA-templated transcription"/>
    <property type="evidence" value="ECO:0007669"/>
    <property type="project" value="InterPro"/>
</dbReference>
<proteinExistence type="predicted"/>
<sequence>MFTKISEFKVELYQIDKGKGCEEGSKVSIASSPIETLGFENKNLNLLKRHAINTVSELINYTIEDLQKLQGIGPKAIEDFREKVSKAGYSFRESK</sequence>
<dbReference type="GO" id="GO:0003677">
    <property type="term" value="F:DNA binding"/>
    <property type="evidence" value="ECO:0007669"/>
    <property type="project" value="InterPro"/>
</dbReference>
<dbReference type="Proteomes" id="UP000053239">
    <property type="component" value="Unassembled WGS sequence"/>
</dbReference>
<accession>A0A0J9W6U3</accession>
<dbReference type="Gene3D" id="1.10.150.20">
    <property type="entry name" value="5' to 3' exonuclease, C-terminal subdomain"/>
    <property type="match status" value="1"/>
</dbReference>
<name>A0A0J9W6U3_PLAVI</name>